<keyword evidence="4" id="KW-1185">Reference proteome</keyword>
<gene>
    <name evidence="3" type="ORF">AVEN_176654_1</name>
</gene>
<protein>
    <recommendedName>
        <fullName evidence="2">EGF-like domain-containing protein</fullName>
    </recommendedName>
</protein>
<comment type="caution">
    <text evidence="1">Lacks conserved residue(s) required for the propagation of feature annotation.</text>
</comment>
<dbReference type="PROSITE" id="PS50026">
    <property type="entry name" value="EGF_3"/>
    <property type="match status" value="1"/>
</dbReference>
<evidence type="ECO:0000259" key="2">
    <source>
        <dbReference type="PROSITE" id="PS50026"/>
    </source>
</evidence>
<dbReference type="InterPro" id="IPR000742">
    <property type="entry name" value="EGF"/>
</dbReference>
<dbReference type="PRINTS" id="PR00011">
    <property type="entry name" value="EGFLAMININ"/>
</dbReference>
<comment type="caution">
    <text evidence="3">The sequence shown here is derived from an EMBL/GenBank/DDBJ whole genome shotgun (WGS) entry which is preliminary data.</text>
</comment>
<sequence length="176" mass="19987">MKVMRFCFSNSYLQFLHKIIFLEKCTENTECKNGATCNTETGFCNCKPQTSGRKCENIEGCDSLNCLEKSAKCVYDIDKSETTCKCDDENSYFENEKCNKKCIEDIDCENGGECNSETGFCKCKPQTSGRKCENIEGCDTLNCLAINAQCVYDIYISEATCKCDDENFYFENEKCN</sequence>
<feature type="domain" description="EGF-like" evidence="2">
    <location>
        <begin position="21"/>
        <end position="56"/>
    </location>
</feature>
<dbReference type="EMBL" id="BGPR01099523">
    <property type="protein sequence ID" value="GBM52973.1"/>
    <property type="molecule type" value="Genomic_DNA"/>
</dbReference>
<organism evidence="3 4">
    <name type="scientific">Araneus ventricosus</name>
    <name type="common">Orbweaver spider</name>
    <name type="synonym">Epeira ventricosa</name>
    <dbReference type="NCBI Taxonomy" id="182803"/>
    <lineage>
        <taxon>Eukaryota</taxon>
        <taxon>Metazoa</taxon>
        <taxon>Ecdysozoa</taxon>
        <taxon>Arthropoda</taxon>
        <taxon>Chelicerata</taxon>
        <taxon>Arachnida</taxon>
        <taxon>Araneae</taxon>
        <taxon>Araneomorphae</taxon>
        <taxon>Entelegynae</taxon>
        <taxon>Araneoidea</taxon>
        <taxon>Araneidae</taxon>
        <taxon>Araneus</taxon>
    </lineage>
</organism>
<evidence type="ECO:0000256" key="1">
    <source>
        <dbReference type="PROSITE-ProRule" id="PRU00076"/>
    </source>
</evidence>
<feature type="non-terminal residue" evidence="3">
    <location>
        <position position="176"/>
    </location>
</feature>
<dbReference type="Proteomes" id="UP000499080">
    <property type="component" value="Unassembled WGS sequence"/>
</dbReference>
<dbReference type="PROSITE" id="PS00022">
    <property type="entry name" value="EGF_1"/>
    <property type="match status" value="2"/>
</dbReference>
<dbReference type="SMART" id="SM00181">
    <property type="entry name" value="EGF"/>
    <property type="match status" value="3"/>
</dbReference>
<name>A0A4Y2GHA0_ARAVE</name>
<dbReference type="AlphaFoldDB" id="A0A4Y2GHA0"/>
<keyword evidence="1" id="KW-0245">EGF-like domain</keyword>
<reference evidence="3 4" key="1">
    <citation type="journal article" date="2019" name="Sci. Rep.">
        <title>Orb-weaving spider Araneus ventricosus genome elucidates the spidroin gene catalogue.</title>
        <authorList>
            <person name="Kono N."/>
            <person name="Nakamura H."/>
            <person name="Ohtoshi R."/>
            <person name="Moran D.A.P."/>
            <person name="Shinohara A."/>
            <person name="Yoshida Y."/>
            <person name="Fujiwara M."/>
            <person name="Mori M."/>
            <person name="Tomita M."/>
            <person name="Arakawa K."/>
        </authorList>
    </citation>
    <scope>NUCLEOTIDE SEQUENCE [LARGE SCALE GENOMIC DNA]</scope>
</reference>
<evidence type="ECO:0000313" key="4">
    <source>
        <dbReference type="Proteomes" id="UP000499080"/>
    </source>
</evidence>
<evidence type="ECO:0000313" key="3">
    <source>
        <dbReference type="EMBL" id="GBM52973.1"/>
    </source>
</evidence>
<feature type="disulfide bond" evidence="1">
    <location>
        <begin position="46"/>
        <end position="55"/>
    </location>
</feature>
<dbReference type="OrthoDB" id="6130531at2759"/>
<accession>A0A4Y2GHA0</accession>
<proteinExistence type="predicted"/>
<keyword evidence="1" id="KW-1015">Disulfide bond</keyword>